<accession>A0ABR2J0B4</accession>
<keyword evidence="1" id="KW-0812">Transmembrane</keyword>
<evidence type="ECO:0000313" key="2">
    <source>
        <dbReference type="EMBL" id="KAK8871037.1"/>
    </source>
</evidence>
<evidence type="ECO:0000313" key="3">
    <source>
        <dbReference type="Proteomes" id="UP001470230"/>
    </source>
</evidence>
<comment type="caution">
    <text evidence="2">The sequence shown here is derived from an EMBL/GenBank/DDBJ whole genome shotgun (WGS) entry which is preliminary data.</text>
</comment>
<dbReference type="EMBL" id="JAPFFF010000014">
    <property type="protein sequence ID" value="KAK8871037.1"/>
    <property type="molecule type" value="Genomic_DNA"/>
</dbReference>
<dbReference type="Proteomes" id="UP001470230">
    <property type="component" value="Unassembled WGS sequence"/>
</dbReference>
<evidence type="ECO:0000256" key="1">
    <source>
        <dbReference type="SAM" id="Phobius"/>
    </source>
</evidence>
<sequence>MLRNLTIASIYFSSISCSSYIQATALSHSSTFKLDRSSVSRFINPFYSSSIGSVSAQFSRSTMSHFLNSAIRIDSLQLFRYEIHNTHSNYSPEDNLSVNEMRFFDCNAEFDGGAIFVILDTFFVCNFTVFSNCSAQSKGGAIFCIVPQVNFTQGCFSHCQSKLGTAIYAPDSESNFTFEGCYSDYSIKAGSQSEYVFYASSPDIIATTSNFSHNSMSGNGVLFLQTTHLFALTHFTFYNNTSEDSICTLSQVQSVAGINNTNFIGNKAKSIIKINLFEPILKNIYFSQSSIETSYFNLTSETKLTLIDCHFDLDQSKIPSGVTANGCTFSSESTMNLDHVITKGCWDHSTYTWSPPKLAYQIIVGIIIAAILIGAFAAAAIHFYCRNKKKKDTQQLIPEISNYENSD</sequence>
<gene>
    <name evidence="2" type="ORF">M9Y10_008950</name>
</gene>
<reference evidence="2 3" key="1">
    <citation type="submission" date="2024-04" db="EMBL/GenBank/DDBJ databases">
        <title>Tritrichomonas musculus Genome.</title>
        <authorList>
            <person name="Alves-Ferreira E."/>
            <person name="Grigg M."/>
            <person name="Lorenzi H."/>
            <person name="Galac M."/>
        </authorList>
    </citation>
    <scope>NUCLEOTIDE SEQUENCE [LARGE SCALE GENOMIC DNA]</scope>
    <source>
        <strain evidence="2 3">EAF2021</strain>
    </source>
</reference>
<name>A0ABR2J0B4_9EUKA</name>
<keyword evidence="1" id="KW-1133">Transmembrane helix</keyword>
<organism evidence="2 3">
    <name type="scientific">Tritrichomonas musculus</name>
    <dbReference type="NCBI Taxonomy" id="1915356"/>
    <lineage>
        <taxon>Eukaryota</taxon>
        <taxon>Metamonada</taxon>
        <taxon>Parabasalia</taxon>
        <taxon>Tritrichomonadida</taxon>
        <taxon>Tritrichomonadidae</taxon>
        <taxon>Tritrichomonas</taxon>
    </lineage>
</organism>
<keyword evidence="3" id="KW-1185">Reference proteome</keyword>
<dbReference type="PROSITE" id="PS51257">
    <property type="entry name" value="PROKAR_LIPOPROTEIN"/>
    <property type="match status" value="1"/>
</dbReference>
<proteinExistence type="predicted"/>
<keyword evidence="1" id="KW-0472">Membrane</keyword>
<protein>
    <submittedName>
        <fullName evidence="2">Uncharacterized protein</fullName>
    </submittedName>
</protein>
<feature type="transmembrane region" description="Helical" evidence="1">
    <location>
        <begin position="358"/>
        <end position="385"/>
    </location>
</feature>